<name>A0A4Q7UYE1_PSEST</name>
<dbReference type="GO" id="GO:0009252">
    <property type="term" value="P:peptidoglycan biosynthetic process"/>
    <property type="evidence" value="ECO:0007669"/>
    <property type="project" value="UniProtKB-KW"/>
</dbReference>
<evidence type="ECO:0000256" key="5">
    <source>
        <dbReference type="ARBA" id="ARBA00022676"/>
    </source>
</evidence>
<evidence type="ECO:0000313" key="17">
    <source>
        <dbReference type="Proteomes" id="UP000291591"/>
    </source>
</evidence>
<evidence type="ECO:0000256" key="10">
    <source>
        <dbReference type="ARBA" id="ARBA00023268"/>
    </source>
</evidence>
<dbReference type="InterPro" id="IPR001264">
    <property type="entry name" value="Glyco_trans_51"/>
</dbReference>
<evidence type="ECO:0000259" key="15">
    <source>
        <dbReference type="Pfam" id="PF00912"/>
    </source>
</evidence>
<dbReference type="GO" id="GO:0008658">
    <property type="term" value="F:penicillin binding"/>
    <property type="evidence" value="ECO:0007669"/>
    <property type="project" value="InterPro"/>
</dbReference>
<comment type="similarity">
    <text evidence="1">In the C-terminal section; belongs to the transpeptidase family.</text>
</comment>
<proteinExistence type="inferred from homology"/>
<evidence type="ECO:0000256" key="11">
    <source>
        <dbReference type="ARBA" id="ARBA00023316"/>
    </source>
</evidence>
<evidence type="ECO:0000256" key="3">
    <source>
        <dbReference type="ARBA" id="ARBA00022645"/>
    </source>
</evidence>
<dbReference type="Gene3D" id="1.10.3810.10">
    <property type="entry name" value="Biosynthetic peptidoglycan transglycosylase-like"/>
    <property type="match status" value="1"/>
</dbReference>
<dbReference type="OrthoDB" id="9766909at2"/>
<evidence type="ECO:0000256" key="6">
    <source>
        <dbReference type="ARBA" id="ARBA00022679"/>
    </source>
</evidence>
<dbReference type="AlphaFoldDB" id="A0A4Q7UYE1"/>
<dbReference type="SUPFAM" id="SSF56601">
    <property type="entry name" value="beta-lactamase/transpeptidase-like"/>
    <property type="match status" value="1"/>
</dbReference>
<keyword evidence="4" id="KW-0645">Protease</keyword>
<dbReference type="InterPro" id="IPR023346">
    <property type="entry name" value="Lysozyme-like_dom_sf"/>
</dbReference>
<dbReference type="PANTHER" id="PTHR32282:SF33">
    <property type="entry name" value="PEPTIDOGLYCAN GLYCOSYLTRANSFERASE"/>
    <property type="match status" value="1"/>
</dbReference>
<dbReference type="SUPFAM" id="SSF53955">
    <property type="entry name" value="Lysozyme-like"/>
    <property type="match status" value="1"/>
</dbReference>
<organism evidence="16 17">
    <name type="scientific">Pseudonocardia sediminis</name>
    <dbReference type="NCBI Taxonomy" id="1397368"/>
    <lineage>
        <taxon>Bacteria</taxon>
        <taxon>Bacillati</taxon>
        <taxon>Actinomycetota</taxon>
        <taxon>Actinomycetes</taxon>
        <taxon>Pseudonocardiales</taxon>
        <taxon>Pseudonocardiaceae</taxon>
        <taxon>Pseudonocardia</taxon>
    </lineage>
</organism>
<dbReference type="GO" id="GO:0009002">
    <property type="term" value="F:serine-type D-Ala-D-Ala carboxypeptidase activity"/>
    <property type="evidence" value="ECO:0007669"/>
    <property type="project" value="UniProtKB-EC"/>
</dbReference>
<evidence type="ECO:0000256" key="1">
    <source>
        <dbReference type="ARBA" id="ARBA00007090"/>
    </source>
</evidence>
<dbReference type="InterPro" id="IPR050396">
    <property type="entry name" value="Glycosyltr_51/Transpeptidase"/>
</dbReference>
<comment type="caution">
    <text evidence="16">The sequence shown here is derived from an EMBL/GenBank/DDBJ whole genome shotgun (WGS) entry which is preliminary data.</text>
</comment>
<dbReference type="PANTHER" id="PTHR32282">
    <property type="entry name" value="BINDING PROTEIN TRANSPEPTIDASE, PUTATIVE-RELATED"/>
    <property type="match status" value="1"/>
</dbReference>
<dbReference type="GO" id="GO:0008955">
    <property type="term" value="F:peptidoglycan glycosyltransferase activity"/>
    <property type="evidence" value="ECO:0007669"/>
    <property type="project" value="UniProtKB-EC"/>
</dbReference>
<evidence type="ECO:0000259" key="14">
    <source>
        <dbReference type="Pfam" id="PF00905"/>
    </source>
</evidence>
<feature type="domain" description="Glycosyl transferase family 51" evidence="15">
    <location>
        <begin position="68"/>
        <end position="250"/>
    </location>
</feature>
<dbReference type="FunFam" id="1.10.3810.10:FF:000001">
    <property type="entry name" value="Penicillin-binding protein 1A"/>
    <property type="match status" value="1"/>
</dbReference>
<dbReference type="InterPro" id="IPR036950">
    <property type="entry name" value="PBP_transglycosylase"/>
</dbReference>
<gene>
    <name evidence="16" type="ORF">EV383_2976</name>
</gene>
<dbReference type="GO" id="GO:0008360">
    <property type="term" value="P:regulation of cell shape"/>
    <property type="evidence" value="ECO:0007669"/>
    <property type="project" value="UniProtKB-KW"/>
</dbReference>
<evidence type="ECO:0000313" key="16">
    <source>
        <dbReference type="EMBL" id="RZT86088.1"/>
    </source>
</evidence>
<evidence type="ECO:0000256" key="13">
    <source>
        <dbReference type="ARBA" id="ARBA00049902"/>
    </source>
</evidence>
<dbReference type="GO" id="GO:0030288">
    <property type="term" value="C:outer membrane-bounded periplasmic space"/>
    <property type="evidence" value="ECO:0007669"/>
    <property type="project" value="TreeGrafter"/>
</dbReference>
<comment type="catalytic activity">
    <reaction evidence="12">
        <text>Preferential cleavage: (Ac)2-L-Lys-D-Ala-|-D-Ala. Also transpeptidation of peptidyl-alanyl moieties that are N-acyl substituents of D-alanine.</text>
        <dbReference type="EC" id="3.4.16.4"/>
    </reaction>
</comment>
<evidence type="ECO:0000256" key="7">
    <source>
        <dbReference type="ARBA" id="ARBA00022801"/>
    </source>
</evidence>
<keyword evidence="5" id="KW-0328">Glycosyltransferase</keyword>
<keyword evidence="7" id="KW-0378">Hydrolase</keyword>
<dbReference type="InterPro" id="IPR001460">
    <property type="entry name" value="PCN-bd_Tpept"/>
</dbReference>
<dbReference type="Gene3D" id="3.40.710.10">
    <property type="entry name" value="DD-peptidase/beta-lactamase superfamily"/>
    <property type="match status" value="1"/>
</dbReference>
<protein>
    <submittedName>
        <fullName evidence="16">Membrane peptidoglycan carboxypeptidase</fullName>
    </submittedName>
</protein>
<comment type="similarity">
    <text evidence="2">In the N-terminal section; belongs to the glycosyltransferase 51 family.</text>
</comment>
<dbReference type="GO" id="GO:0071555">
    <property type="term" value="P:cell wall organization"/>
    <property type="evidence" value="ECO:0007669"/>
    <property type="project" value="UniProtKB-KW"/>
</dbReference>
<keyword evidence="6" id="KW-0808">Transferase</keyword>
<keyword evidence="11" id="KW-0961">Cell wall biogenesis/degradation</keyword>
<dbReference type="Proteomes" id="UP000291591">
    <property type="component" value="Unassembled WGS sequence"/>
</dbReference>
<comment type="catalytic activity">
    <reaction evidence="13">
        <text>[GlcNAc-(1-&gt;4)-Mur2Ac(oyl-L-Ala-gamma-D-Glu-L-Lys-D-Ala-D-Ala)](n)-di-trans,octa-cis-undecaprenyl diphosphate + beta-D-GlcNAc-(1-&gt;4)-Mur2Ac(oyl-L-Ala-gamma-D-Glu-L-Lys-D-Ala-D-Ala)-di-trans,octa-cis-undecaprenyl diphosphate = [GlcNAc-(1-&gt;4)-Mur2Ac(oyl-L-Ala-gamma-D-Glu-L-Lys-D-Ala-D-Ala)](n+1)-di-trans,octa-cis-undecaprenyl diphosphate + di-trans,octa-cis-undecaprenyl diphosphate + H(+)</text>
        <dbReference type="Rhea" id="RHEA:23708"/>
        <dbReference type="Rhea" id="RHEA-COMP:9602"/>
        <dbReference type="Rhea" id="RHEA-COMP:9603"/>
        <dbReference type="ChEBI" id="CHEBI:15378"/>
        <dbReference type="ChEBI" id="CHEBI:58405"/>
        <dbReference type="ChEBI" id="CHEBI:60033"/>
        <dbReference type="ChEBI" id="CHEBI:78435"/>
        <dbReference type="EC" id="2.4.99.28"/>
    </reaction>
</comment>
<keyword evidence="9" id="KW-0573">Peptidoglycan synthesis</keyword>
<keyword evidence="17" id="KW-1185">Reference proteome</keyword>
<reference evidence="16 17" key="1">
    <citation type="submission" date="2019-02" db="EMBL/GenBank/DDBJ databases">
        <title>Sequencing the genomes of 1000 actinobacteria strains.</title>
        <authorList>
            <person name="Klenk H.-P."/>
        </authorList>
    </citation>
    <scope>NUCLEOTIDE SEQUENCE [LARGE SCALE GENOMIC DNA]</scope>
    <source>
        <strain evidence="16 17">DSM 45779</strain>
    </source>
</reference>
<evidence type="ECO:0000256" key="2">
    <source>
        <dbReference type="ARBA" id="ARBA00007739"/>
    </source>
</evidence>
<evidence type="ECO:0000256" key="8">
    <source>
        <dbReference type="ARBA" id="ARBA00022960"/>
    </source>
</evidence>
<keyword evidence="3 16" id="KW-0121">Carboxypeptidase</keyword>
<dbReference type="EMBL" id="SHKL01000001">
    <property type="protein sequence ID" value="RZT86088.1"/>
    <property type="molecule type" value="Genomic_DNA"/>
</dbReference>
<feature type="domain" description="Penicillin-binding protein transpeptidase" evidence="14">
    <location>
        <begin position="349"/>
        <end position="622"/>
    </location>
</feature>
<dbReference type="Pfam" id="PF00905">
    <property type="entry name" value="Transpeptidase"/>
    <property type="match status" value="1"/>
</dbReference>
<dbReference type="InterPro" id="IPR012338">
    <property type="entry name" value="Beta-lactam/transpept-like"/>
</dbReference>
<keyword evidence="8" id="KW-0133">Cell shape</keyword>
<evidence type="ECO:0000256" key="9">
    <source>
        <dbReference type="ARBA" id="ARBA00022984"/>
    </source>
</evidence>
<evidence type="ECO:0000256" key="12">
    <source>
        <dbReference type="ARBA" id="ARBA00034000"/>
    </source>
</evidence>
<keyword evidence="10" id="KW-0511">Multifunctional enzyme</keyword>
<sequence length="686" mass="71087">MRRERGRQLAALVVVGGVLLAGILFPVVGGGGILAKQVAESATETSGSIRSGILPSATVMTDSSGAPVAYFYDQYRISVPSERISVAMKAAIVAIEDRRFFSHGGVDPVGVARALVNNSEGASQQGASTLTEQYVKNYDLYVTARTEAEKQAAVAPNYARKIKEAELAVSLDHQLTKDQILTGYLNLVYFGHGAYGVQAAAQAYFGVDASALTVPQAALLAGMVQSPGPYDPARHPDAAKGRRDIVIEQMRQAGSIDPAQAARSTASPLAVKPDPSVPGEGCTGAGDAGYFCDYVVRYLTEAGMSQQQLIDGGYTIRTTLDRRQLGSLKAAIDGQVPADQPHVADVMSIVAPGATSHPVTAMAANRTFGNAEGQSAYGLPYEPENLGAGSVYKIFTAATALEQHDIGIDSIIPVPPDGYASPIYRNGDGSSVPVGNAGKYPPQLSLTDALAESPNTAFVKLEETTGIPPVVDMAVRLGLTSLAESSSDGGDDSPSIATTMKDQRLGSFTLGVTPTSALELANVQATLASHGTWCPPAPLQSVTGQDGRPVPITQAACTQAVAPGIADTLLTGMSKDDQPGGTSAAAARTMDWTRPVAAKTGTTQEYKSATFVGTTPTLAGAAIVFDDSSSPKPICEGSPPHTCGGGNIYGGMAPARTWYRAMGDILGDSPVVPLPAPDPEYLTGRQ</sequence>
<dbReference type="GO" id="GO:0006508">
    <property type="term" value="P:proteolysis"/>
    <property type="evidence" value="ECO:0007669"/>
    <property type="project" value="UniProtKB-KW"/>
</dbReference>
<dbReference type="Pfam" id="PF00912">
    <property type="entry name" value="Transgly"/>
    <property type="match status" value="1"/>
</dbReference>
<evidence type="ECO:0000256" key="4">
    <source>
        <dbReference type="ARBA" id="ARBA00022670"/>
    </source>
</evidence>
<accession>A0A4Q7UYE1</accession>
<dbReference type="RefSeq" id="WP_130290444.1">
    <property type="nucleotide sequence ID" value="NZ_SHKL01000001.1"/>
</dbReference>